<feature type="compositionally biased region" description="Polar residues" evidence="3">
    <location>
        <begin position="482"/>
        <end position="498"/>
    </location>
</feature>
<sequence>MRLLSKRQTQFDDLDTRGPRGPAECNIACMKRLAWAKSRDSLWQESGQEHSAPQRGQQSQGNEDAQKPSEPGQVPNKITSWLIECRTPLGASLDDQSASPSRGVLKNGCSFEDDLSLGAEANYLQSTSSKTESCFSLVAEEKRSQFKERGRSMNSTGSGKSSTVSSVSELLDLYEEDPEEILLNLGFGQEEPDLASKVPNRFFNSSSSARGIDIKVYLAAQMQRMELENPNYALTSRFRQIEVLTTVANEFFQLYSQVSGQPVQRISTREQGGEEGEEGADSTPPPLKRTSSARNVAKLLKKTLTKHNLLAASSESPDTHTPNQHTQLNGHSPLDHTHGNGNTGPEQNSCSSDPDHQGDIVSPKHSRKKDNCPLATVTEETNGDGETDRLTNESPEKSSTGPAAKREQQTISADLQLTNEGTVERTQVVKEEEEKNLPSNPEKPPCSLAPPQLAQLLIENTGSFDMEEIQSNEDEMLPVRSSRANDLSRTVSQQSDSSGFAEEPSADANSSLKVQESSDSCDSETTVTSHPSQDLATPVATDQLVFELPDCREVEEQPCGTAAAGHRSQETTQHTQIQTEIAPSTEPPTERVGVMDKAQEGQAVLKDSGLVCPPAPSSPVLSALQRAKQVKMSWTGQGRDQQLGEVSKTLGRGRGRRGIPMQRSSSLPTSLLSPSRVVSSVRIQFGRGQASCTQPRYSFKYTPESGVDNEEKGEEDGEEEQTSKAFHTTSNPTEANPTTPDAVNLFPGELHLNPNPYTYTVNTPPQYPSPLQPYASLPNLHDHYSPSHHSSLTSLHHPATPTISQHGSLTNLLQPSTSTTPHHVGVGNPHPGSPMMHYHGYSYPQSHHSPYYAAPHVSPFASPYLGYHGYTMSPHPAFPHPISQCPPLAPEHSLVQGLTPPAPGFFPGMGTAFGPGHNLHPGLTPPAAPVPISNQGPSSTEMQLRRVLHDIRGTVQSLNQNRSDTPDTLSEHRATFPSHQSLAEFQQKRRSLNVFRSQMMDLEMSIIRQQAMVYKHLSPGDRLEMEQLQSLRSAVREELQELEQQLEDRLLELTHHTQHRVSDLLREQLFLQSELSYDGNTPSTNLSSRSSSPGRGERGDSEQRQGTYRASINITPTLPRRPNTQTEEGKEEEAERDGEGGRVDTEVSEETGAAGGGLRVGNLQHLLREIRESVAQEVRQEIYSPSEDESSPVAERPHQAGSGKRSPKEKTSPQTSPVGRSPASSGSDSSSSSDDEDEHNGVLRKIRSSVAQIKVRKK</sequence>
<feature type="compositionally biased region" description="Polar residues" evidence="3">
    <location>
        <begin position="43"/>
        <end position="63"/>
    </location>
</feature>
<feature type="region of interest" description="Disordered" evidence="3">
    <location>
        <begin position="562"/>
        <end position="590"/>
    </location>
</feature>
<evidence type="ECO:0000313" key="6">
    <source>
        <dbReference type="Proteomes" id="UP000503349"/>
    </source>
</evidence>
<evidence type="ECO:0000259" key="4">
    <source>
        <dbReference type="SMART" id="SM01257"/>
    </source>
</evidence>
<feature type="region of interest" description="Disordered" evidence="3">
    <location>
        <begin position="650"/>
        <end position="671"/>
    </location>
</feature>
<feature type="region of interest" description="Disordered" evidence="3">
    <location>
        <begin position="1"/>
        <end position="23"/>
    </location>
</feature>
<feature type="compositionally biased region" description="Polar residues" evidence="3">
    <location>
        <begin position="409"/>
        <end position="425"/>
    </location>
</feature>
<dbReference type="Pfam" id="PF14723">
    <property type="entry name" value="SSFA2_C"/>
    <property type="match status" value="1"/>
</dbReference>
<feature type="compositionally biased region" description="Basic and acidic residues" evidence="3">
    <location>
        <begin position="386"/>
        <end position="396"/>
    </location>
</feature>
<feature type="coiled-coil region" evidence="2">
    <location>
        <begin position="1025"/>
        <end position="1056"/>
    </location>
</feature>
<feature type="region of interest" description="Disordered" evidence="3">
    <location>
        <begin position="40"/>
        <end position="75"/>
    </location>
</feature>
<feature type="compositionally biased region" description="Polar residues" evidence="3">
    <location>
        <begin position="507"/>
        <end position="535"/>
    </location>
</feature>
<dbReference type="GO" id="GO:0005102">
    <property type="term" value="F:signaling receptor binding"/>
    <property type="evidence" value="ECO:0007669"/>
    <property type="project" value="InterPro"/>
</dbReference>
<feature type="region of interest" description="Disordered" evidence="3">
    <location>
        <begin position="697"/>
        <end position="738"/>
    </location>
</feature>
<feature type="compositionally biased region" description="Polar residues" evidence="3">
    <location>
        <begin position="723"/>
        <end position="738"/>
    </location>
</feature>
<evidence type="ECO:0000256" key="2">
    <source>
        <dbReference type="SAM" id="Coils"/>
    </source>
</evidence>
<feature type="compositionally biased region" description="Acidic residues" evidence="3">
    <location>
        <begin position="465"/>
        <end position="476"/>
    </location>
</feature>
<feature type="compositionally biased region" description="Polar residues" evidence="3">
    <location>
        <begin position="1104"/>
        <end position="1126"/>
    </location>
</feature>
<feature type="region of interest" description="Disordered" evidence="3">
    <location>
        <begin position="1178"/>
        <end position="1258"/>
    </location>
</feature>
<proteinExistence type="predicted"/>
<evidence type="ECO:0000256" key="3">
    <source>
        <dbReference type="SAM" id="MobiDB-lite"/>
    </source>
</evidence>
<name>A0A6G1PXB0_CHAAH</name>
<feature type="domain" description="ITPR-interacting" evidence="4">
    <location>
        <begin position="145"/>
        <end position="308"/>
    </location>
</feature>
<feature type="region of interest" description="Disordered" evidence="3">
    <location>
        <begin position="262"/>
        <end position="292"/>
    </location>
</feature>
<feature type="compositionally biased region" description="Polar residues" evidence="3">
    <location>
        <begin position="801"/>
        <end position="821"/>
    </location>
</feature>
<protein>
    <submittedName>
        <fullName evidence="5">Sperm-specific antigen 2-like protein Ki-ras-induced actin-interacting protein</fullName>
    </submittedName>
</protein>
<feature type="region of interest" description="Disordered" evidence="3">
    <location>
        <begin position="313"/>
        <end position="539"/>
    </location>
</feature>
<dbReference type="InterPro" id="IPR043444">
    <property type="entry name" value="TESPA1-like"/>
</dbReference>
<evidence type="ECO:0000313" key="5">
    <source>
        <dbReference type="EMBL" id="KAF3694618.1"/>
    </source>
</evidence>
<feature type="compositionally biased region" description="Acidic residues" evidence="3">
    <location>
        <begin position="707"/>
        <end position="720"/>
    </location>
</feature>
<organism evidence="5 6">
    <name type="scientific">Channa argus</name>
    <name type="common">Northern snakehead</name>
    <name type="synonym">Ophicephalus argus</name>
    <dbReference type="NCBI Taxonomy" id="215402"/>
    <lineage>
        <taxon>Eukaryota</taxon>
        <taxon>Metazoa</taxon>
        <taxon>Chordata</taxon>
        <taxon>Craniata</taxon>
        <taxon>Vertebrata</taxon>
        <taxon>Euteleostomi</taxon>
        <taxon>Actinopterygii</taxon>
        <taxon>Neopterygii</taxon>
        <taxon>Teleostei</taxon>
        <taxon>Neoteleostei</taxon>
        <taxon>Acanthomorphata</taxon>
        <taxon>Anabantaria</taxon>
        <taxon>Anabantiformes</taxon>
        <taxon>Channoidei</taxon>
        <taxon>Channidae</taxon>
        <taxon>Channa</taxon>
    </lineage>
</organism>
<feature type="compositionally biased region" description="Low complexity" evidence="3">
    <location>
        <begin position="787"/>
        <end position="798"/>
    </location>
</feature>
<feature type="compositionally biased region" description="Low complexity" evidence="3">
    <location>
        <begin position="570"/>
        <end position="581"/>
    </location>
</feature>
<feature type="compositionally biased region" description="Basic and acidic residues" evidence="3">
    <location>
        <begin position="427"/>
        <end position="436"/>
    </location>
</feature>
<dbReference type="Proteomes" id="UP000503349">
    <property type="component" value="Chromosome 10"/>
</dbReference>
<evidence type="ECO:0000256" key="1">
    <source>
        <dbReference type="ARBA" id="ARBA00023054"/>
    </source>
</evidence>
<feature type="compositionally biased region" description="Polar residues" evidence="3">
    <location>
        <begin position="339"/>
        <end position="352"/>
    </location>
</feature>
<dbReference type="AlphaFoldDB" id="A0A6G1PXB0"/>
<feature type="region of interest" description="Disordered" evidence="3">
    <location>
        <begin position="783"/>
        <end position="831"/>
    </location>
</feature>
<dbReference type="EMBL" id="CM015721">
    <property type="protein sequence ID" value="KAF3694618.1"/>
    <property type="molecule type" value="Genomic_DNA"/>
</dbReference>
<reference evidence="5 6" key="1">
    <citation type="submission" date="2019-02" db="EMBL/GenBank/DDBJ databases">
        <title>Opniocepnalus argus genome.</title>
        <authorList>
            <person name="Zhou C."/>
            <person name="Xiao S."/>
        </authorList>
    </citation>
    <scope>NUCLEOTIDE SEQUENCE [LARGE SCALE GENOMIC DNA]</scope>
    <source>
        <strain evidence="5">OARG1902GOOAL</strain>
        <tissue evidence="5">Muscle</tissue>
    </source>
</reference>
<dbReference type="InterPro" id="IPR029325">
    <property type="entry name" value="ITPR-bd"/>
</dbReference>
<feature type="region of interest" description="Disordered" evidence="3">
    <location>
        <begin position="1076"/>
        <end position="1158"/>
    </location>
</feature>
<dbReference type="SMART" id="SM01257">
    <property type="entry name" value="KRAP_IP3R_bind"/>
    <property type="match status" value="1"/>
</dbReference>
<dbReference type="Pfam" id="PF14722">
    <property type="entry name" value="KRAP_IP3R_bind"/>
    <property type="match status" value="1"/>
</dbReference>
<gene>
    <name evidence="5" type="ORF">EXN66_Car010294</name>
</gene>
<dbReference type="PANTHER" id="PTHR17469:SF11">
    <property type="entry name" value="PROTEIN ITPRID2"/>
    <property type="match status" value="1"/>
</dbReference>
<accession>A0A6G1PXB0</accession>
<feature type="compositionally biased region" description="Polar residues" evidence="3">
    <location>
        <begin position="313"/>
        <end position="330"/>
    </location>
</feature>
<dbReference type="PANTHER" id="PTHR17469">
    <property type="entry name" value="SPERM SPECIFIC ANTIGEN 2-RELATED"/>
    <property type="match status" value="1"/>
</dbReference>
<keyword evidence="6" id="KW-1185">Reference proteome</keyword>
<feature type="compositionally biased region" description="Polar residues" evidence="3">
    <location>
        <begin position="1076"/>
        <end position="1086"/>
    </location>
</feature>
<keyword evidence="1 2" id="KW-0175">Coiled coil</keyword>
<dbReference type="InterPro" id="IPR029326">
    <property type="entry name" value="SSFA2_C"/>
</dbReference>
<reference evidence="6" key="2">
    <citation type="submission" date="2019-02" db="EMBL/GenBank/DDBJ databases">
        <title>Opniocepnalus argus Var Kimnra genome.</title>
        <authorList>
            <person name="Zhou C."/>
            <person name="Xiao S."/>
        </authorList>
    </citation>
    <scope>NUCLEOTIDE SEQUENCE [LARGE SCALE GENOMIC DNA]</scope>
</reference>